<dbReference type="KEGG" id="nga:Ngar_c35170"/>
<dbReference type="EMBL" id="CP002408">
    <property type="protein sequence ID" value="AFU60430.1"/>
    <property type="molecule type" value="Genomic_DNA"/>
</dbReference>
<protein>
    <submittedName>
        <fullName evidence="1">Uncharacterized protein</fullName>
    </submittedName>
</protein>
<accession>K0IJY7</accession>
<dbReference type="OrthoDB" id="11702at2157"/>
<dbReference type="BioCyc" id="CNIT1237085:G1324-3518-MONOMER"/>
<organism evidence="1 2">
    <name type="scientific">Nitrososphaera gargensis (strain Ga9.2)</name>
    <dbReference type="NCBI Taxonomy" id="1237085"/>
    <lineage>
        <taxon>Archaea</taxon>
        <taxon>Nitrososphaerota</taxon>
        <taxon>Nitrososphaeria</taxon>
        <taxon>Nitrososphaerales</taxon>
        <taxon>Nitrososphaeraceae</taxon>
        <taxon>Nitrososphaera</taxon>
    </lineage>
</organism>
<dbReference type="InParanoid" id="K0IJY7"/>
<keyword evidence="2" id="KW-1185">Reference proteome</keyword>
<dbReference type="GeneID" id="58787834"/>
<sequence>MMPEKKDYALYDDATIERMKHYFRQEDHDALLRYIKTHGMRRHFDVFEEISSSS</sequence>
<name>K0IJY7_NITGG</name>
<dbReference type="RefSeq" id="WP_015020962.1">
    <property type="nucleotide sequence ID" value="NC_018719.1"/>
</dbReference>
<evidence type="ECO:0000313" key="1">
    <source>
        <dbReference type="EMBL" id="AFU60430.1"/>
    </source>
</evidence>
<dbReference type="Proteomes" id="UP000008037">
    <property type="component" value="Chromosome"/>
</dbReference>
<proteinExistence type="predicted"/>
<evidence type="ECO:0000313" key="2">
    <source>
        <dbReference type="Proteomes" id="UP000008037"/>
    </source>
</evidence>
<reference evidence="1 2" key="1">
    <citation type="journal article" date="2012" name="Environ. Microbiol.">
        <title>The genome of the ammonia-oxidizing Candidatus Nitrososphaera gargensis: insights into metabolic versatility and environmental adaptations.</title>
        <authorList>
            <person name="Spang A."/>
            <person name="Poehlein A."/>
            <person name="Offre P."/>
            <person name="Zumbragel S."/>
            <person name="Haider S."/>
            <person name="Rychlik N."/>
            <person name="Nowka B."/>
            <person name="Schmeisser C."/>
            <person name="Lebedeva E.V."/>
            <person name="Rattei T."/>
            <person name="Bohm C."/>
            <person name="Schmid M."/>
            <person name="Galushko A."/>
            <person name="Hatzenpichler R."/>
            <person name="Weinmaier T."/>
            <person name="Daniel R."/>
            <person name="Schleper C."/>
            <person name="Spieck E."/>
            <person name="Streit W."/>
            <person name="Wagner M."/>
        </authorList>
    </citation>
    <scope>NUCLEOTIDE SEQUENCE [LARGE SCALE GENOMIC DNA]</scope>
    <source>
        <strain evidence="2">Ga9.2</strain>
    </source>
</reference>
<dbReference type="AlphaFoldDB" id="K0IJY7"/>
<dbReference type="HOGENOM" id="CLU_3039187_0_0_2"/>
<gene>
    <name evidence="1" type="ordered locus">Ngar_c35170</name>
</gene>